<feature type="transmembrane region" description="Helical" evidence="9">
    <location>
        <begin position="54"/>
        <end position="76"/>
    </location>
</feature>
<keyword evidence="6" id="KW-0325">Glycoprotein</keyword>
<dbReference type="SUPFAM" id="SSF49842">
    <property type="entry name" value="TNF-like"/>
    <property type="match status" value="1"/>
</dbReference>
<protein>
    <recommendedName>
        <fullName evidence="10">THD domain-containing protein</fullName>
    </recommendedName>
</protein>
<dbReference type="GO" id="GO:0005164">
    <property type="term" value="F:tumor necrosis factor receptor binding"/>
    <property type="evidence" value="ECO:0007669"/>
    <property type="project" value="InterPro"/>
</dbReference>
<dbReference type="EMBL" id="OU893340">
    <property type="protein sequence ID" value="CAG9796365.1"/>
    <property type="molecule type" value="Genomic_DNA"/>
</dbReference>
<dbReference type="InterPro" id="IPR021184">
    <property type="entry name" value="TNF_CS"/>
</dbReference>
<organism evidence="11 12">
    <name type="scientific">Diatraea saccharalis</name>
    <name type="common">sugarcane borer</name>
    <dbReference type="NCBI Taxonomy" id="40085"/>
    <lineage>
        <taxon>Eukaryota</taxon>
        <taxon>Metazoa</taxon>
        <taxon>Ecdysozoa</taxon>
        <taxon>Arthropoda</taxon>
        <taxon>Hexapoda</taxon>
        <taxon>Insecta</taxon>
        <taxon>Pterygota</taxon>
        <taxon>Neoptera</taxon>
        <taxon>Endopterygota</taxon>
        <taxon>Lepidoptera</taxon>
        <taxon>Glossata</taxon>
        <taxon>Ditrysia</taxon>
        <taxon>Pyraloidea</taxon>
        <taxon>Crambidae</taxon>
        <taxon>Crambinae</taxon>
        <taxon>Diatraea</taxon>
    </lineage>
</organism>
<dbReference type="InterPro" id="IPR008983">
    <property type="entry name" value="Tumour_necrosis_fac-like_dom"/>
</dbReference>
<proteinExistence type="inferred from homology"/>
<dbReference type="Pfam" id="PF00229">
    <property type="entry name" value="TNF"/>
    <property type="match status" value="1"/>
</dbReference>
<comment type="similarity">
    <text evidence="2">Belongs to the tumor necrosis factor family.</text>
</comment>
<gene>
    <name evidence="11" type="ORF">DIATSA_LOCUS13558</name>
</gene>
<keyword evidence="9" id="KW-0812">Transmembrane</keyword>
<keyword evidence="7" id="KW-0175">Coiled coil</keyword>
<dbReference type="InterPro" id="IPR006052">
    <property type="entry name" value="TNF_dom"/>
</dbReference>
<accession>A0A9N9WM38</accession>
<keyword evidence="12" id="KW-1185">Reference proteome</keyword>
<evidence type="ECO:0000256" key="6">
    <source>
        <dbReference type="ARBA" id="ARBA00023180"/>
    </source>
</evidence>
<keyword evidence="5" id="KW-1015">Disulfide bond</keyword>
<evidence type="ECO:0000256" key="5">
    <source>
        <dbReference type="ARBA" id="ARBA00023157"/>
    </source>
</evidence>
<dbReference type="PROSITE" id="PS00251">
    <property type="entry name" value="THD_1"/>
    <property type="match status" value="1"/>
</dbReference>
<feature type="domain" description="THD" evidence="10">
    <location>
        <begin position="321"/>
        <end position="477"/>
    </location>
</feature>
<dbReference type="AlphaFoldDB" id="A0A9N9WM38"/>
<evidence type="ECO:0000256" key="7">
    <source>
        <dbReference type="SAM" id="Coils"/>
    </source>
</evidence>
<dbReference type="PANTHER" id="PTHR15151">
    <property type="entry name" value="PROTEIN EIGER"/>
    <property type="match status" value="1"/>
</dbReference>
<keyword evidence="9" id="KW-1133">Transmembrane helix</keyword>
<dbReference type="GO" id="GO:0005615">
    <property type="term" value="C:extracellular space"/>
    <property type="evidence" value="ECO:0007669"/>
    <property type="project" value="UniProtKB-KW"/>
</dbReference>
<name>A0A9N9WM38_9NEOP</name>
<comment type="subcellular location">
    <subcellularLocation>
        <location evidence="1">Secreted</location>
    </subcellularLocation>
</comment>
<evidence type="ECO:0000256" key="3">
    <source>
        <dbReference type="ARBA" id="ARBA00022514"/>
    </source>
</evidence>
<reference evidence="11" key="2">
    <citation type="submission" date="2022-10" db="EMBL/GenBank/DDBJ databases">
        <authorList>
            <consortium name="ENA_rothamsted_submissions"/>
            <consortium name="culmorum"/>
            <person name="King R."/>
        </authorList>
    </citation>
    <scope>NUCLEOTIDE SEQUENCE</scope>
</reference>
<dbReference type="GO" id="GO:0006955">
    <property type="term" value="P:immune response"/>
    <property type="evidence" value="ECO:0007669"/>
    <property type="project" value="InterPro"/>
</dbReference>
<evidence type="ECO:0000313" key="12">
    <source>
        <dbReference type="Proteomes" id="UP001153714"/>
    </source>
</evidence>
<evidence type="ECO:0000259" key="10">
    <source>
        <dbReference type="PROSITE" id="PS50049"/>
    </source>
</evidence>
<evidence type="ECO:0000256" key="4">
    <source>
        <dbReference type="ARBA" id="ARBA00022525"/>
    </source>
</evidence>
<dbReference type="InterPro" id="IPR051748">
    <property type="entry name" value="TNF_Ligand_Superfamily"/>
</dbReference>
<evidence type="ECO:0000256" key="8">
    <source>
        <dbReference type="SAM" id="MobiDB-lite"/>
    </source>
</evidence>
<keyword evidence="4" id="KW-0964">Secreted</keyword>
<reference evidence="11" key="1">
    <citation type="submission" date="2021-12" db="EMBL/GenBank/DDBJ databases">
        <authorList>
            <person name="King R."/>
        </authorList>
    </citation>
    <scope>NUCLEOTIDE SEQUENCE</scope>
</reference>
<evidence type="ECO:0000256" key="9">
    <source>
        <dbReference type="SAM" id="Phobius"/>
    </source>
</evidence>
<dbReference type="Gene3D" id="2.60.120.40">
    <property type="match status" value="1"/>
</dbReference>
<dbReference type="Proteomes" id="UP001153714">
    <property type="component" value="Chromosome 9"/>
</dbReference>
<evidence type="ECO:0000313" key="11">
    <source>
        <dbReference type="EMBL" id="CAG9796365.1"/>
    </source>
</evidence>
<feature type="coiled-coil region" evidence="7">
    <location>
        <begin position="81"/>
        <end position="108"/>
    </location>
</feature>
<feature type="region of interest" description="Disordered" evidence="8">
    <location>
        <begin position="179"/>
        <end position="198"/>
    </location>
</feature>
<dbReference type="GO" id="GO:0016020">
    <property type="term" value="C:membrane"/>
    <property type="evidence" value="ECO:0007669"/>
    <property type="project" value="InterPro"/>
</dbReference>
<keyword evidence="9" id="KW-0472">Membrane</keyword>
<sequence length="487" mass="55140">MAENYALISESGTMYKQTDSLKDIKDVSQNLMSGDFERQYRNRTVQEGGKRRQACCVTFAVTLTVVVIALSALTVAREIHIRRLCKEVEELSAHIVAVEANVNALNQKISNNRLFNEFKTLDTIYTDDDQEEAKDSDKDKQDYGILEKLHNLTILEDDSMPDDDLSDDDDLFDESGDYYQDYDRRRENAKPGSTNMVLLDPEDFTDPIVKFNQEDKSALSKIRKIQRMLNENPENPDIALAAAPSMTNLASSNEREKRSVFPDTPIEMVEPPAFTVADKLEERRKSKKYLPPPVVPAPLSNIGLHTVTRTVRNSDSDKPFIAAHFHGNTSHLNPEIHEHYKGNGLVRVSHDQPHNVWYPSTWTINAPHPRPTLTRGGHVHVHHSGVYLVYVQIYYLDSHDVIAWVLHRTNPDIEGRQTLLQCAQSSHSSERLDKPNSCFSASALYLKAGDKLAVRNTGGDRHSLMEPEKSFIGLVKLGDAMEFEEEL</sequence>
<evidence type="ECO:0000256" key="2">
    <source>
        <dbReference type="ARBA" id="ARBA00008670"/>
    </source>
</evidence>
<keyword evidence="3" id="KW-0202">Cytokine</keyword>
<dbReference type="OrthoDB" id="6159739at2759"/>
<dbReference type="PANTHER" id="PTHR15151:SF24">
    <property type="entry name" value="A PROLIFERATION-INDUCING LIGAND-LIKE PROTEIN-RELATED"/>
    <property type="match status" value="1"/>
</dbReference>
<dbReference type="PROSITE" id="PS50049">
    <property type="entry name" value="THD_2"/>
    <property type="match status" value="1"/>
</dbReference>
<evidence type="ECO:0000256" key="1">
    <source>
        <dbReference type="ARBA" id="ARBA00004613"/>
    </source>
</evidence>
<dbReference type="GO" id="GO:0005125">
    <property type="term" value="F:cytokine activity"/>
    <property type="evidence" value="ECO:0007669"/>
    <property type="project" value="UniProtKB-KW"/>
</dbReference>